<keyword evidence="2" id="KW-0472">Membrane</keyword>
<evidence type="ECO:0000313" key="3">
    <source>
        <dbReference type="EMBL" id="ACI64083.1"/>
    </source>
</evidence>
<accession>B5YLH7</accession>
<evidence type="ECO:0000256" key="2">
    <source>
        <dbReference type="SAM" id="Phobius"/>
    </source>
</evidence>
<gene>
    <name evidence="3" type="ORF">THAPS_25325</name>
</gene>
<feature type="transmembrane region" description="Helical" evidence="2">
    <location>
        <begin position="400"/>
        <end position="423"/>
    </location>
</feature>
<feature type="transmembrane region" description="Helical" evidence="2">
    <location>
        <begin position="463"/>
        <end position="483"/>
    </location>
</feature>
<feature type="transmembrane region" description="Helical" evidence="2">
    <location>
        <begin position="228"/>
        <end position="250"/>
    </location>
</feature>
<sequence length="574" mass="60903">MNGPGITTLPDVATDAGLLLYIVLIVLSVRMASFVCQRMVHAMWCSLDDVAIALTGREECDSMNKVEIGVRSLSIGVDSEVDGSNGGKVDEMIPEAATFSDTLTQLHTTTQSGEETEVESLLNPTTNLPPIFNTTQPLIERTSIVGQSKEGYGSPTSTYVAFTMVGSALCLALAQMMLCAAILDGMFVVVGGKSCALGWPSLGGDGESSGWIHCTSHSSMKPYRNSGAPVSLISIGWLIAAAISVTLGTVDLDEMMGVQYTFFACLLISCVRFAFVLKRMTNDLENGGVGEEDASDVNTGNALLSWLIGPNPFQTVGPIMFNFAFIVTAPPLSAMAKRQDIASRALSMSCVVMGALYVMIGWVGAPISNAVRNGLIAGGDDTNLMSLILLSGGSAGVPSALDLLCIGTFGISTIASVPVYCLLAQETLVNDAGVAKLPAFLLSNVLPWILVALTYNASFFEAFVNWSGLLILGYANFSLPLLLDMRLKNVRTYRSMHHKSTEVCNGESPSKRRTNNRASGYDTNRVTSMVFSLVTASISAVIVMSIADSLILAGVVFVFVMLATIMWPSASMVL</sequence>
<feature type="transmembrane region" description="Helical" evidence="2">
    <location>
        <begin position="526"/>
        <end position="544"/>
    </location>
</feature>
<dbReference type="EMBL" id="CP001159">
    <property type="protein sequence ID" value="ACI64083.1"/>
    <property type="molecule type" value="Genomic_DNA"/>
</dbReference>
<keyword evidence="4" id="KW-1185">Reference proteome</keyword>
<dbReference type="Proteomes" id="UP000001449">
    <property type="component" value="Chromosome 18"/>
</dbReference>
<dbReference type="PaxDb" id="35128-Thaps25325"/>
<dbReference type="PANTHER" id="PTHR16189">
    <property type="entry name" value="TRANSMEMBRANE PROTEIN 104-RELATED"/>
    <property type="match status" value="1"/>
</dbReference>
<feature type="transmembrane region" description="Helical" evidence="2">
    <location>
        <begin position="18"/>
        <end position="36"/>
    </location>
</feature>
<proteinExistence type="predicted"/>
<evidence type="ECO:0000256" key="1">
    <source>
        <dbReference type="SAM" id="MobiDB-lite"/>
    </source>
</evidence>
<feature type="transmembrane region" description="Helical" evidence="2">
    <location>
        <begin position="550"/>
        <end position="570"/>
    </location>
</feature>
<keyword evidence="2" id="KW-1133">Transmembrane helix</keyword>
<dbReference type="GeneID" id="7442174"/>
<feature type="transmembrane region" description="Helical" evidence="2">
    <location>
        <begin position="257"/>
        <end position="277"/>
    </location>
</feature>
<dbReference type="eggNOG" id="ENOG502RX6A">
    <property type="taxonomic scope" value="Eukaryota"/>
</dbReference>
<dbReference type="InParanoid" id="B5YLH7"/>
<feature type="region of interest" description="Disordered" evidence="1">
    <location>
        <begin position="501"/>
        <end position="520"/>
    </location>
</feature>
<reference evidence="3 4" key="2">
    <citation type="journal article" date="2008" name="Nature">
        <title>The Phaeodactylum genome reveals the evolutionary history of diatom genomes.</title>
        <authorList>
            <person name="Bowler C."/>
            <person name="Allen A.E."/>
            <person name="Badger J.H."/>
            <person name="Grimwood J."/>
            <person name="Jabbari K."/>
            <person name="Kuo A."/>
            <person name="Maheswari U."/>
            <person name="Martens C."/>
            <person name="Maumus F."/>
            <person name="Otillar R.P."/>
            <person name="Rayko E."/>
            <person name="Salamov A."/>
            <person name="Vandepoele K."/>
            <person name="Beszteri B."/>
            <person name="Gruber A."/>
            <person name="Heijde M."/>
            <person name="Katinka M."/>
            <person name="Mock T."/>
            <person name="Valentin K."/>
            <person name="Verret F."/>
            <person name="Berges J.A."/>
            <person name="Brownlee C."/>
            <person name="Cadoret J.P."/>
            <person name="Chiovitti A."/>
            <person name="Choi C.J."/>
            <person name="Coesel S."/>
            <person name="De Martino A."/>
            <person name="Detter J.C."/>
            <person name="Durkin C."/>
            <person name="Falciatore A."/>
            <person name="Fournet J."/>
            <person name="Haruta M."/>
            <person name="Huysman M.J."/>
            <person name="Jenkins B.D."/>
            <person name="Jiroutova K."/>
            <person name="Jorgensen R.E."/>
            <person name="Joubert Y."/>
            <person name="Kaplan A."/>
            <person name="Kroger N."/>
            <person name="Kroth P.G."/>
            <person name="La Roche J."/>
            <person name="Lindquist E."/>
            <person name="Lommer M."/>
            <person name="Martin-Jezequel V."/>
            <person name="Lopez P.J."/>
            <person name="Lucas S."/>
            <person name="Mangogna M."/>
            <person name="McGinnis K."/>
            <person name="Medlin L.K."/>
            <person name="Montsant A."/>
            <person name="Oudot-Le Secq M.P."/>
            <person name="Napoli C."/>
            <person name="Obornik M."/>
            <person name="Parker M.S."/>
            <person name="Petit J.L."/>
            <person name="Porcel B.M."/>
            <person name="Poulsen N."/>
            <person name="Robison M."/>
            <person name="Rychlewski L."/>
            <person name="Rynearson T.A."/>
            <person name="Schmutz J."/>
            <person name="Shapiro H."/>
            <person name="Siaut M."/>
            <person name="Stanley M."/>
            <person name="Sussman M.R."/>
            <person name="Taylor A.R."/>
            <person name="Vardi A."/>
            <person name="von Dassow P."/>
            <person name="Vyverman W."/>
            <person name="Willis A."/>
            <person name="Wyrwicz L.S."/>
            <person name="Rokhsar D.S."/>
            <person name="Weissenbach J."/>
            <person name="Armbrust E.V."/>
            <person name="Green B.R."/>
            <person name="Van de Peer Y."/>
            <person name="Grigoriev I.V."/>
        </authorList>
    </citation>
    <scope>NUCLEOTIDE SEQUENCE [LARGE SCALE GENOMIC DNA]</scope>
    <source>
        <strain evidence="3 4">CCMP1335</strain>
    </source>
</reference>
<dbReference type="HOGENOM" id="CLU_475319_0_0_1"/>
<reference evidence="3 4" key="1">
    <citation type="journal article" date="2004" name="Science">
        <title>The genome of the diatom Thalassiosira pseudonana: ecology, evolution, and metabolism.</title>
        <authorList>
            <person name="Armbrust E.V."/>
            <person name="Berges J.A."/>
            <person name="Bowler C."/>
            <person name="Green B.R."/>
            <person name="Martinez D."/>
            <person name="Putnam N.H."/>
            <person name="Zhou S."/>
            <person name="Allen A.E."/>
            <person name="Apt K.E."/>
            <person name="Bechner M."/>
            <person name="Brzezinski M.A."/>
            <person name="Chaal B.K."/>
            <person name="Chiovitti A."/>
            <person name="Davis A.K."/>
            <person name="Demarest M.S."/>
            <person name="Detter J.C."/>
            <person name="Glavina T."/>
            <person name="Goodstein D."/>
            <person name="Hadi M.Z."/>
            <person name="Hellsten U."/>
            <person name="Hildebrand M."/>
            <person name="Jenkins B.D."/>
            <person name="Jurka J."/>
            <person name="Kapitonov V.V."/>
            <person name="Kroger N."/>
            <person name="Lau W.W."/>
            <person name="Lane T.W."/>
            <person name="Larimer F.W."/>
            <person name="Lippmeier J.C."/>
            <person name="Lucas S."/>
            <person name="Medina M."/>
            <person name="Montsant A."/>
            <person name="Obornik M."/>
            <person name="Parker M.S."/>
            <person name="Palenik B."/>
            <person name="Pazour G.J."/>
            <person name="Richardson P.M."/>
            <person name="Rynearson T.A."/>
            <person name="Saito M.A."/>
            <person name="Schwartz D.C."/>
            <person name="Thamatrakoln K."/>
            <person name="Valentin K."/>
            <person name="Vardi A."/>
            <person name="Wilkerson F.P."/>
            <person name="Rokhsar D.S."/>
        </authorList>
    </citation>
    <scope>NUCLEOTIDE SEQUENCE [LARGE SCALE GENOMIC DNA]</scope>
    <source>
        <strain evidence="3 4">CCMP1335</strain>
    </source>
</reference>
<organism evidence="3 4">
    <name type="scientific">Thalassiosira pseudonana</name>
    <name type="common">Marine diatom</name>
    <name type="synonym">Cyclotella nana</name>
    <dbReference type="NCBI Taxonomy" id="35128"/>
    <lineage>
        <taxon>Eukaryota</taxon>
        <taxon>Sar</taxon>
        <taxon>Stramenopiles</taxon>
        <taxon>Ochrophyta</taxon>
        <taxon>Bacillariophyta</taxon>
        <taxon>Coscinodiscophyceae</taxon>
        <taxon>Thalassiosirophycidae</taxon>
        <taxon>Thalassiosirales</taxon>
        <taxon>Thalassiosiraceae</taxon>
        <taxon>Thalassiosira</taxon>
    </lineage>
</organism>
<evidence type="ECO:0008006" key="5">
    <source>
        <dbReference type="Google" id="ProtNLM"/>
    </source>
</evidence>
<protein>
    <recommendedName>
        <fullName evidence="5">Amino acid transporter transmembrane domain-containing protein</fullName>
    </recommendedName>
</protein>
<dbReference type="OMA" id="LATIMWP"/>
<dbReference type="AlphaFoldDB" id="B5YLH7"/>
<dbReference type="KEGG" id="tps:THAPS_25325"/>
<dbReference type="PANTHER" id="PTHR16189:SF3">
    <property type="entry name" value="AMINO ACID TRANSPORTER TRANSMEMBRANE DOMAIN-CONTAINING PROTEIN"/>
    <property type="match status" value="1"/>
</dbReference>
<keyword evidence="2" id="KW-0812">Transmembrane</keyword>
<name>B5YLH7_THAPS</name>
<feature type="transmembrane region" description="Helical" evidence="2">
    <location>
        <begin position="435"/>
        <end position="457"/>
    </location>
</feature>
<evidence type="ECO:0000313" key="4">
    <source>
        <dbReference type="Proteomes" id="UP000001449"/>
    </source>
</evidence>
<feature type="transmembrane region" description="Helical" evidence="2">
    <location>
        <begin position="345"/>
        <end position="365"/>
    </location>
</feature>
<dbReference type="RefSeq" id="XP_002295366.1">
    <property type="nucleotide sequence ID" value="XM_002295330.1"/>
</dbReference>